<dbReference type="Gene3D" id="3.90.870.10">
    <property type="entry name" value="DHBP synthase"/>
    <property type="match status" value="1"/>
</dbReference>
<dbReference type="EMBL" id="BANC01000142">
    <property type="protein sequence ID" value="GAN82034.1"/>
    <property type="molecule type" value="Genomic_DNA"/>
</dbReference>
<evidence type="ECO:0000256" key="1">
    <source>
        <dbReference type="ARBA" id="ARBA00004496"/>
    </source>
</evidence>
<dbReference type="InterPro" id="IPR010923">
    <property type="entry name" value="T(6)A37_SUA5"/>
</dbReference>
<comment type="subcellular location">
    <subcellularLocation>
        <location evidence="1 13">Cytoplasm</location>
    </subcellularLocation>
</comment>
<dbReference type="PROSITE" id="PS51163">
    <property type="entry name" value="YRDC"/>
    <property type="match status" value="1"/>
</dbReference>
<dbReference type="InterPro" id="IPR006070">
    <property type="entry name" value="Sua5-like_dom"/>
</dbReference>
<comment type="caution">
    <text evidence="16">The sequence shown here is derived from an EMBL/GenBank/DDBJ whole genome shotgun (WGS) entry which is preliminary data.</text>
</comment>
<comment type="catalytic activity">
    <reaction evidence="12 13">
        <text>L-threonine + hydrogencarbonate + ATP = L-threonylcarbamoyladenylate + diphosphate + H2O</text>
        <dbReference type="Rhea" id="RHEA:36407"/>
        <dbReference type="ChEBI" id="CHEBI:15377"/>
        <dbReference type="ChEBI" id="CHEBI:17544"/>
        <dbReference type="ChEBI" id="CHEBI:30616"/>
        <dbReference type="ChEBI" id="CHEBI:33019"/>
        <dbReference type="ChEBI" id="CHEBI:57926"/>
        <dbReference type="ChEBI" id="CHEBI:73682"/>
        <dbReference type="EC" id="2.7.7.87"/>
    </reaction>
</comment>
<evidence type="ECO:0000256" key="6">
    <source>
        <dbReference type="ARBA" id="ARBA00022679"/>
    </source>
</evidence>
<accession>A0A0D6PMJ4</accession>
<evidence type="ECO:0000256" key="2">
    <source>
        <dbReference type="ARBA" id="ARBA00007663"/>
    </source>
</evidence>
<dbReference type="Pfam" id="PF03481">
    <property type="entry name" value="Sua5_C"/>
    <property type="match status" value="1"/>
</dbReference>
<dbReference type="GO" id="GO:0008033">
    <property type="term" value="P:tRNA processing"/>
    <property type="evidence" value="ECO:0007669"/>
    <property type="project" value="UniProtKB-KW"/>
</dbReference>
<dbReference type="InterPro" id="IPR005145">
    <property type="entry name" value="Sua5_C"/>
</dbReference>
<dbReference type="EC" id="2.7.7.87" evidence="3 13"/>
<feature type="binding site" evidence="14">
    <location>
        <position position="184"/>
    </location>
    <ligand>
        <name>L-threonine</name>
        <dbReference type="ChEBI" id="CHEBI:57926"/>
    </ligand>
</feature>
<protein>
    <recommendedName>
        <fullName evidence="4 13">Threonylcarbamoyl-AMP synthase</fullName>
        <shortName evidence="13">TC-AMP synthase</shortName>
        <ecNumber evidence="3 13">2.7.7.87</ecNumber>
    </recommendedName>
    <alternativeName>
        <fullName evidence="11 13">L-threonylcarbamoyladenylate synthase</fullName>
    </alternativeName>
</protein>
<keyword evidence="8 13" id="KW-0548">Nucleotidyltransferase</keyword>
<feature type="binding site" evidence="14">
    <location>
        <position position="69"/>
    </location>
    <ligand>
        <name>L-threonine</name>
        <dbReference type="ChEBI" id="CHEBI:57926"/>
    </ligand>
</feature>
<feature type="binding site" evidence="14">
    <location>
        <position position="120"/>
    </location>
    <ligand>
        <name>ATP</name>
        <dbReference type="ChEBI" id="CHEBI:30616"/>
    </ligand>
</feature>
<dbReference type="GO" id="GO:0005737">
    <property type="term" value="C:cytoplasm"/>
    <property type="evidence" value="ECO:0007669"/>
    <property type="project" value="UniProtKB-SubCell"/>
</dbReference>
<dbReference type="InterPro" id="IPR017945">
    <property type="entry name" value="DHBP_synth_RibB-like_a/b_dom"/>
</dbReference>
<dbReference type="PANTHER" id="PTHR17490">
    <property type="entry name" value="SUA5"/>
    <property type="match status" value="1"/>
</dbReference>
<feature type="binding site" evidence="14">
    <location>
        <position position="146"/>
    </location>
    <ligand>
        <name>ATP</name>
        <dbReference type="ChEBI" id="CHEBI:30616"/>
    </ligand>
</feature>
<feature type="binding site" evidence="14">
    <location>
        <position position="64"/>
    </location>
    <ligand>
        <name>ATP</name>
        <dbReference type="ChEBI" id="CHEBI:30616"/>
    </ligand>
</feature>
<keyword evidence="10 13" id="KW-0067">ATP-binding</keyword>
<evidence type="ECO:0000256" key="14">
    <source>
        <dbReference type="PIRSR" id="PIRSR004930-1"/>
    </source>
</evidence>
<dbReference type="GO" id="GO:0003725">
    <property type="term" value="F:double-stranded RNA binding"/>
    <property type="evidence" value="ECO:0007669"/>
    <property type="project" value="UniProtKB-UniRule"/>
</dbReference>
<dbReference type="GO" id="GO:0061710">
    <property type="term" value="F:L-threonylcarbamoyladenylate synthase"/>
    <property type="evidence" value="ECO:0007669"/>
    <property type="project" value="UniProtKB-EC"/>
</dbReference>
<keyword evidence="5 13" id="KW-0963">Cytoplasm</keyword>
<evidence type="ECO:0000256" key="13">
    <source>
        <dbReference type="PIRNR" id="PIRNR004930"/>
    </source>
</evidence>
<feature type="binding site" evidence="14">
    <location>
        <position position="234"/>
    </location>
    <ligand>
        <name>ATP</name>
        <dbReference type="ChEBI" id="CHEBI:30616"/>
    </ligand>
</feature>
<dbReference type="GO" id="GO:0006450">
    <property type="term" value="P:regulation of translational fidelity"/>
    <property type="evidence" value="ECO:0007669"/>
    <property type="project" value="TreeGrafter"/>
</dbReference>
<evidence type="ECO:0000256" key="10">
    <source>
        <dbReference type="ARBA" id="ARBA00022840"/>
    </source>
</evidence>
<dbReference type="NCBIfam" id="TIGR00057">
    <property type="entry name" value="L-threonylcarbamoyladenylate synthase"/>
    <property type="match status" value="1"/>
</dbReference>
<dbReference type="GO" id="GO:0005524">
    <property type="term" value="F:ATP binding"/>
    <property type="evidence" value="ECO:0007669"/>
    <property type="project" value="UniProtKB-UniRule"/>
</dbReference>
<dbReference type="GO" id="GO:0000049">
    <property type="term" value="F:tRNA binding"/>
    <property type="evidence" value="ECO:0007669"/>
    <property type="project" value="TreeGrafter"/>
</dbReference>
<evidence type="ECO:0000256" key="3">
    <source>
        <dbReference type="ARBA" id="ARBA00012584"/>
    </source>
</evidence>
<feature type="binding site" evidence="14">
    <location>
        <position position="60"/>
    </location>
    <ligand>
        <name>ATP</name>
        <dbReference type="ChEBI" id="CHEBI:30616"/>
    </ligand>
</feature>
<dbReference type="FunFam" id="3.90.870.10:FF:000009">
    <property type="entry name" value="Threonylcarbamoyl-AMP synthase, putative"/>
    <property type="match status" value="1"/>
</dbReference>
<dbReference type="PANTHER" id="PTHR17490:SF16">
    <property type="entry name" value="THREONYLCARBAMOYL-AMP SYNTHASE"/>
    <property type="match status" value="1"/>
</dbReference>
<dbReference type="AlphaFoldDB" id="A0A0D6PMJ4"/>
<proteinExistence type="inferred from homology"/>
<dbReference type="InterPro" id="IPR050156">
    <property type="entry name" value="TC-AMP_synthase_SUA5"/>
</dbReference>
<dbReference type="STRING" id="1120923.SAMN02746095_01730"/>
<dbReference type="InterPro" id="IPR038385">
    <property type="entry name" value="Sua5/YwlC_C"/>
</dbReference>
<dbReference type="Proteomes" id="UP000032668">
    <property type="component" value="Unassembled WGS sequence"/>
</dbReference>
<keyword evidence="9 13" id="KW-0547">Nucleotide-binding</keyword>
<comment type="similarity">
    <text evidence="2 13">Belongs to the SUA5 family.</text>
</comment>
<feature type="binding site" evidence="14">
    <location>
        <position position="37"/>
    </location>
    <ligand>
        <name>L-threonine</name>
        <dbReference type="ChEBI" id="CHEBI:57926"/>
    </ligand>
</feature>
<comment type="function">
    <text evidence="13">Required for the formation of a threonylcarbamoyl group on adenosine at position 37 (t(6)A37) in tRNAs that read codons beginning with adenine.</text>
</comment>
<evidence type="ECO:0000256" key="7">
    <source>
        <dbReference type="ARBA" id="ARBA00022694"/>
    </source>
</evidence>
<evidence type="ECO:0000256" key="11">
    <source>
        <dbReference type="ARBA" id="ARBA00029774"/>
    </source>
</evidence>
<evidence type="ECO:0000256" key="9">
    <source>
        <dbReference type="ARBA" id="ARBA00022741"/>
    </source>
</evidence>
<dbReference type="RefSeq" id="WP_048880415.1">
    <property type="nucleotide sequence ID" value="NZ_BANC01000142.1"/>
</dbReference>
<dbReference type="Gene3D" id="3.40.50.11030">
    <property type="entry name" value="Threonylcarbamoyl-AMP synthase, C-terminal domain"/>
    <property type="match status" value="1"/>
</dbReference>
<sequence length="346" mass="35753">MDQTKTDTPPATKLITSPESAAKLLRAGKLVAFGTETVYGLGADATNAQAVASIYEAKGRPSFNPLICHFASAAAAFTHVQPNAQAEKLAQKFWPGPLTLVLARKADCPVSQLAGAGLPTLAVRVPAHPLAHELLKLTDHPIAAPSANRSGRLSPTSAAHVMADLNGRIAAVLDSGACEVGLESTVLDLSGPIPCLLRPGGITGEMLEAEIGPLASATTPGTAPVAPGMLASHYAPSLPVRLNVTAPGPDEAYLAFGPAPESPLAFQLSTSQNLTEAAARLFEGMHWLDEKAKAQGLSTIAAAPIPSTGLGLAINDRLSRAAAPRGSPPWQNHSRAISNNCTLRYF</sequence>
<keyword evidence="17" id="KW-1185">Reference proteome</keyword>
<keyword evidence="7 13" id="KW-0819">tRNA processing</keyword>
<evidence type="ECO:0000256" key="12">
    <source>
        <dbReference type="ARBA" id="ARBA00048366"/>
    </source>
</evidence>
<feature type="binding site" evidence="14">
    <location>
        <position position="154"/>
    </location>
    <ligand>
        <name>ATP</name>
        <dbReference type="ChEBI" id="CHEBI:30616"/>
    </ligand>
</feature>
<feature type="binding site" evidence="14">
    <location>
        <position position="124"/>
    </location>
    <ligand>
        <name>L-threonine</name>
        <dbReference type="ChEBI" id="CHEBI:57926"/>
    </ligand>
</feature>
<dbReference type="SUPFAM" id="SSF55821">
    <property type="entry name" value="YrdC/RibB"/>
    <property type="match status" value="1"/>
</dbReference>
<organism evidence="16 17">
    <name type="scientific">Acidocella aminolytica 101 = DSM 11237</name>
    <dbReference type="NCBI Taxonomy" id="1120923"/>
    <lineage>
        <taxon>Bacteria</taxon>
        <taxon>Pseudomonadati</taxon>
        <taxon>Pseudomonadota</taxon>
        <taxon>Alphaproteobacteria</taxon>
        <taxon>Acetobacterales</taxon>
        <taxon>Acidocellaceae</taxon>
        <taxon>Acidocella</taxon>
    </lineage>
</organism>
<feature type="domain" description="YrdC-like" evidence="15">
    <location>
        <begin position="15"/>
        <end position="202"/>
    </location>
</feature>
<evidence type="ECO:0000256" key="4">
    <source>
        <dbReference type="ARBA" id="ARBA00015492"/>
    </source>
</evidence>
<dbReference type="Pfam" id="PF01300">
    <property type="entry name" value="Sua5_yciO_yrdC"/>
    <property type="match status" value="1"/>
</dbReference>
<evidence type="ECO:0000313" key="17">
    <source>
        <dbReference type="Proteomes" id="UP000032668"/>
    </source>
</evidence>
<evidence type="ECO:0000256" key="8">
    <source>
        <dbReference type="ARBA" id="ARBA00022695"/>
    </source>
</evidence>
<gene>
    <name evidence="16" type="ORF">Aam_145_018</name>
</gene>
<name>A0A0D6PMJ4_9PROT</name>
<feature type="binding site" evidence="14">
    <location>
        <position position="198"/>
    </location>
    <ligand>
        <name>ATP</name>
        <dbReference type="ChEBI" id="CHEBI:30616"/>
    </ligand>
</feature>
<evidence type="ECO:0000256" key="5">
    <source>
        <dbReference type="ARBA" id="ARBA00022490"/>
    </source>
</evidence>
<evidence type="ECO:0000313" key="16">
    <source>
        <dbReference type="EMBL" id="GAN82034.1"/>
    </source>
</evidence>
<dbReference type="PIRSF" id="PIRSF004930">
    <property type="entry name" value="Tln_factor_SUA5"/>
    <property type="match status" value="1"/>
</dbReference>
<feature type="binding site" evidence="14">
    <location>
        <position position="144"/>
    </location>
    <ligand>
        <name>ATP</name>
        <dbReference type="ChEBI" id="CHEBI:30616"/>
    </ligand>
</feature>
<keyword evidence="6 13" id="KW-0808">Transferase</keyword>
<reference evidence="16 17" key="1">
    <citation type="submission" date="2012-11" db="EMBL/GenBank/DDBJ databases">
        <title>Whole genome sequence of Acidocella aminolytica 101 = DSM 11237.</title>
        <authorList>
            <person name="Azuma Y."/>
            <person name="Higashiura N."/>
            <person name="Hirakawa H."/>
            <person name="Matsushita K."/>
        </authorList>
    </citation>
    <scope>NUCLEOTIDE SEQUENCE [LARGE SCALE GENOMIC DNA]</scope>
    <source>
        <strain evidence="17">101 / DSM 11237</strain>
    </source>
</reference>
<evidence type="ECO:0000259" key="15">
    <source>
        <dbReference type="PROSITE" id="PS51163"/>
    </source>
</evidence>